<dbReference type="PANTHER" id="PTHR33985">
    <property type="entry name" value="OS02G0491300 PROTEIN-RELATED"/>
    <property type="match status" value="1"/>
</dbReference>
<proteinExistence type="inferred from homology"/>
<dbReference type="Gene3D" id="2.30.180.10">
    <property type="entry name" value="FAS1 domain"/>
    <property type="match status" value="1"/>
</dbReference>
<name>A0A7J0F802_9ERIC</name>
<evidence type="ECO:0000313" key="5">
    <source>
        <dbReference type="EMBL" id="GFY94818.1"/>
    </source>
</evidence>
<evidence type="ECO:0000259" key="4">
    <source>
        <dbReference type="PROSITE" id="PS50213"/>
    </source>
</evidence>
<keyword evidence="3" id="KW-0732">Signal</keyword>
<reference evidence="5 6" key="1">
    <citation type="submission" date="2019-07" db="EMBL/GenBank/DDBJ databases">
        <title>De Novo Assembly of kiwifruit Actinidia rufa.</title>
        <authorList>
            <person name="Sugita-Konishi S."/>
            <person name="Sato K."/>
            <person name="Mori E."/>
            <person name="Abe Y."/>
            <person name="Kisaki G."/>
            <person name="Hamano K."/>
            <person name="Suezawa K."/>
            <person name="Otani M."/>
            <person name="Fukuda T."/>
            <person name="Manabe T."/>
            <person name="Gomi K."/>
            <person name="Tabuchi M."/>
            <person name="Akimitsu K."/>
            <person name="Kataoka I."/>
        </authorList>
    </citation>
    <scope>NUCLEOTIDE SEQUENCE [LARGE SCALE GENOMIC DNA]</scope>
    <source>
        <strain evidence="6">cv. Fuchu</strain>
    </source>
</reference>
<protein>
    <submittedName>
        <fullName evidence="5">Fasciclin-like arabinogalactan family protein</fullName>
    </submittedName>
</protein>
<gene>
    <name evidence="5" type="ORF">Acr_10g0002030</name>
</gene>
<dbReference type="PANTHER" id="PTHR33985:SF15">
    <property type="entry name" value="FASCICLIN-LIKE ARABINOGALACTAN PROTEIN 19"/>
    <property type="match status" value="1"/>
</dbReference>
<keyword evidence="6" id="KW-1185">Reference proteome</keyword>
<evidence type="ECO:0000256" key="1">
    <source>
        <dbReference type="ARBA" id="ARBA00007843"/>
    </source>
</evidence>
<feature type="region of interest" description="Disordered" evidence="2">
    <location>
        <begin position="171"/>
        <end position="260"/>
    </location>
</feature>
<accession>A0A7J0F802</accession>
<dbReference type="EMBL" id="BJWL01000010">
    <property type="protein sequence ID" value="GFY94818.1"/>
    <property type="molecule type" value="Genomic_DNA"/>
</dbReference>
<comment type="similarity">
    <text evidence="1">Belongs to the fasciclin-like AGP family.</text>
</comment>
<dbReference type="AlphaFoldDB" id="A0A7J0F802"/>
<dbReference type="SUPFAM" id="SSF82153">
    <property type="entry name" value="FAS1 domain"/>
    <property type="match status" value="1"/>
</dbReference>
<sequence length="326" mass="35284">MASNFPPFAMFSLYFTILTLFLSRPVTAMPEDELESVLAVLRARGYNLFGNAVVTSDIYSDLLDGNSFTLFAPTDASLFSLDMTASAADYTASLRLHVVPSRLSASDLRRLPSGSLLPTLFPRHEIRFQRRPASDGISVDDVDVVVPGLFYGRDVAVHGLGGILYFTSQVDRDHRSSPPPPPTVPVGHRRSPHPPENQYGNHGEHRHHAHPPENISPNRMPAPPANFSDNVVSEPSNAEGTDDRKVVSPSPDPASFDRFPRADSLEKAYLVSSASRFSPESSTAPITEPEATSSSIGEGWNLMQPFPMSVGNEAAGGSVSVRSTIS</sequence>
<dbReference type="PROSITE" id="PS50213">
    <property type="entry name" value="FAS1"/>
    <property type="match status" value="1"/>
</dbReference>
<feature type="domain" description="FAS1" evidence="4">
    <location>
        <begin position="33"/>
        <end position="164"/>
    </location>
</feature>
<feature type="region of interest" description="Disordered" evidence="2">
    <location>
        <begin position="272"/>
        <end position="300"/>
    </location>
</feature>
<evidence type="ECO:0000256" key="3">
    <source>
        <dbReference type="SAM" id="SignalP"/>
    </source>
</evidence>
<evidence type="ECO:0000256" key="2">
    <source>
        <dbReference type="SAM" id="MobiDB-lite"/>
    </source>
</evidence>
<feature type="signal peptide" evidence="3">
    <location>
        <begin position="1"/>
        <end position="28"/>
    </location>
</feature>
<organism evidence="5 6">
    <name type="scientific">Actinidia rufa</name>
    <dbReference type="NCBI Taxonomy" id="165716"/>
    <lineage>
        <taxon>Eukaryota</taxon>
        <taxon>Viridiplantae</taxon>
        <taxon>Streptophyta</taxon>
        <taxon>Embryophyta</taxon>
        <taxon>Tracheophyta</taxon>
        <taxon>Spermatophyta</taxon>
        <taxon>Magnoliopsida</taxon>
        <taxon>eudicotyledons</taxon>
        <taxon>Gunneridae</taxon>
        <taxon>Pentapetalae</taxon>
        <taxon>asterids</taxon>
        <taxon>Ericales</taxon>
        <taxon>Actinidiaceae</taxon>
        <taxon>Actinidia</taxon>
    </lineage>
</organism>
<dbReference type="InterPro" id="IPR036378">
    <property type="entry name" value="FAS1_dom_sf"/>
</dbReference>
<dbReference type="Proteomes" id="UP000585474">
    <property type="component" value="Unassembled WGS sequence"/>
</dbReference>
<dbReference type="OrthoDB" id="1937685at2759"/>
<dbReference type="Pfam" id="PF02469">
    <property type="entry name" value="Fasciclin"/>
    <property type="match status" value="1"/>
</dbReference>
<dbReference type="InterPro" id="IPR052806">
    <property type="entry name" value="Fasciclin-like_AGP"/>
</dbReference>
<comment type="caution">
    <text evidence="5">The sequence shown here is derived from an EMBL/GenBank/DDBJ whole genome shotgun (WGS) entry which is preliminary data.</text>
</comment>
<dbReference type="InterPro" id="IPR000782">
    <property type="entry name" value="FAS1_domain"/>
</dbReference>
<feature type="chain" id="PRO_5029648527" evidence="3">
    <location>
        <begin position="29"/>
        <end position="326"/>
    </location>
</feature>
<dbReference type="SMART" id="SM00554">
    <property type="entry name" value="FAS1"/>
    <property type="match status" value="1"/>
</dbReference>
<feature type="compositionally biased region" description="Polar residues" evidence="2">
    <location>
        <begin position="272"/>
        <end position="296"/>
    </location>
</feature>
<feature type="compositionally biased region" description="Polar residues" evidence="2">
    <location>
        <begin position="227"/>
        <end position="239"/>
    </location>
</feature>
<evidence type="ECO:0000313" key="6">
    <source>
        <dbReference type="Proteomes" id="UP000585474"/>
    </source>
</evidence>